<dbReference type="Gene3D" id="3.40.50.1820">
    <property type="entry name" value="alpha/beta hydrolase"/>
    <property type="match status" value="1"/>
</dbReference>
<dbReference type="PANTHER" id="PTHR23024:SF635">
    <property type="entry name" value="OS07G0162700 PROTEIN"/>
    <property type="match status" value="1"/>
</dbReference>
<dbReference type="Pfam" id="PF07859">
    <property type="entry name" value="Abhydrolase_3"/>
    <property type="match status" value="1"/>
</dbReference>
<protein>
    <submittedName>
        <fullName evidence="2">Putative carboxylesterase 17</fullName>
    </submittedName>
</protein>
<dbReference type="InterPro" id="IPR029058">
    <property type="entry name" value="AB_hydrolase_fold"/>
</dbReference>
<evidence type="ECO:0000313" key="2">
    <source>
        <dbReference type="EMBL" id="JAT65961.1"/>
    </source>
</evidence>
<dbReference type="EMBL" id="GDJX01001975">
    <property type="protein sequence ID" value="JAT65961.1"/>
    <property type="molecule type" value="Transcribed_RNA"/>
</dbReference>
<dbReference type="InterPro" id="IPR013094">
    <property type="entry name" value="AB_hydrolase_3"/>
</dbReference>
<feature type="non-terminal residue" evidence="2">
    <location>
        <position position="1"/>
    </location>
</feature>
<name>A0A1D1ZGP6_9ARAE</name>
<evidence type="ECO:0000259" key="1">
    <source>
        <dbReference type="Pfam" id="PF07859"/>
    </source>
</evidence>
<dbReference type="SUPFAM" id="SSF53474">
    <property type="entry name" value="alpha/beta-Hydrolases"/>
    <property type="match status" value="1"/>
</dbReference>
<dbReference type="InterPro" id="IPR050466">
    <property type="entry name" value="Carboxylest/Gibb_receptor"/>
</dbReference>
<feature type="domain" description="Alpha/beta hydrolase fold-3" evidence="1">
    <location>
        <begin position="73"/>
        <end position="287"/>
    </location>
</feature>
<reference evidence="2" key="1">
    <citation type="submission" date="2015-07" db="EMBL/GenBank/DDBJ databases">
        <title>Transcriptome Assembly of Anthurium amnicola.</title>
        <authorList>
            <person name="Suzuki J."/>
        </authorList>
    </citation>
    <scope>NUCLEOTIDE SEQUENCE</scope>
</reference>
<dbReference type="AlphaFoldDB" id="A0A1D1ZGP6"/>
<proteinExistence type="predicted"/>
<gene>
    <name evidence="2" type="primary">CXE17_0</name>
    <name evidence="2" type="ORF">g.6563</name>
</gene>
<sequence length="311" mass="33924">RERERESMSSSSAGYLEVLSDGSVKRLAPEISTTEDGDAFRCRDVVIHPDPSKPVSARVFVPSAIPAARLPVLLYFHGGGFCIGSTTWSGYHSFLGRLCVRALCIVVSVDYRLAPEHRLPAAYDDCYSSVEWLAGAGDDVDVVQAADLSRVFLSGESAGGNIAHHVMVGVLRQPVGGVRIRGVLLIHPFFGSEARNEAESNDAGVALSDMFWRLSLPEGADRDHPYCHLHKGEPVEGEWWGRFPRVCVFVAGRDLLRERGTAYGSLLSGKGVEVTVVVAEQEPHAHHVLYPHSQGAHLLQSQMAHFIHQAP</sequence>
<accession>A0A1D1ZGP6</accession>
<dbReference type="GO" id="GO:0016787">
    <property type="term" value="F:hydrolase activity"/>
    <property type="evidence" value="ECO:0007669"/>
    <property type="project" value="InterPro"/>
</dbReference>
<organism evidence="2">
    <name type="scientific">Anthurium amnicola</name>
    <dbReference type="NCBI Taxonomy" id="1678845"/>
    <lineage>
        <taxon>Eukaryota</taxon>
        <taxon>Viridiplantae</taxon>
        <taxon>Streptophyta</taxon>
        <taxon>Embryophyta</taxon>
        <taxon>Tracheophyta</taxon>
        <taxon>Spermatophyta</taxon>
        <taxon>Magnoliopsida</taxon>
        <taxon>Liliopsida</taxon>
        <taxon>Araceae</taxon>
        <taxon>Pothoideae</taxon>
        <taxon>Potheae</taxon>
        <taxon>Anthurium</taxon>
    </lineage>
</organism>
<dbReference type="PANTHER" id="PTHR23024">
    <property type="entry name" value="ARYLACETAMIDE DEACETYLASE"/>
    <property type="match status" value="1"/>
</dbReference>